<accession>A0A3G7TVQ2</accession>
<evidence type="ECO:0000256" key="2">
    <source>
        <dbReference type="ARBA" id="ARBA00022649"/>
    </source>
</evidence>
<sequence>MLQEAETSRAHKDIINVLFELGILSSPDDYLDPEKSLRDDLGLDSQELISLVVSISALANNAAPLKEQHVASVQDCIKYLERNRDLWLPNDVDYVLQGSVRINQDMQTVFNYIADYKAWPEVLAHVTRIEPDIDDGRVQSFKMHIAELTTGEEYYVQSSRLVDSEKLTIDFLQPKPPAGFRVHKGGWRFNKIGPKETELVSFHGFSLDENTEADCGIGLIQKHIQAALRTWAAHGNV</sequence>
<keyword evidence="2" id="KW-1277">Toxin-antitoxin system</keyword>
<evidence type="ECO:0000259" key="3">
    <source>
        <dbReference type="Pfam" id="PF03364"/>
    </source>
</evidence>
<name>A0A3G7TVQ2_9PSED</name>
<evidence type="ECO:0000313" key="5">
    <source>
        <dbReference type="Proteomes" id="UP000268048"/>
    </source>
</evidence>
<evidence type="ECO:0000313" key="4">
    <source>
        <dbReference type="EMBL" id="AZE50409.1"/>
    </source>
</evidence>
<dbReference type="Gene3D" id="1.10.1200.10">
    <property type="entry name" value="ACP-like"/>
    <property type="match status" value="1"/>
</dbReference>
<proteinExistence type="inferred from homology"/>
<dbReference type="Gene3D" id="3.30.530.20">
    <property type="match status" value="1"/>
</dbReference>
<reference evidence="4 5" key="1">
    <citation type="submission" date="2018-03" db="EMBL/GenBank/DDBJ databases">
        <title>Diversity of phytobeneficial traits revealed by whole-genome analysis of worldwide-isolated phenazine-producing Pseudomonas spp.</title>
        <authorList>
            <person name="Biessy A."/>
            <person name="Novinscak A."/>
            <person name="Blom J."/>
            <person name="Leger G."/>
            <person name="Thomashow L.S."/>
            <person name="Cazorla F.M."/>
            <person name="Josic D."/>
            <person name="Filion M."/>
        </authorList>
    </citation>
    <scope>NUCLEOTIDE SEQUENCE [LARGE SCALE GENOMIC DNA]</scope>
    <source>
        <strain evidence="4 5">B25</strain>
    </source>
</reference>
<dbReference type="SUPFAM" id="SSF55961">
    <property type="entry name" value="Bet v1-like"/>
    <property type="match status" value="1"/>
</dbReference>
<dbReference type="AlphaFoldDB" id="A0A3G7TVQ2"/>
<gene>
    <name evidence="4" type="ORF">C4K04_4754</name>
</gene>
<protein>
    <recommendedName>
        <fullName evidence="3">Coenzyme Q-binding protein COQ10 START domain-containing protein</fullName>
    </recommendedName>
</protein>
<dbReference type="InterPro" id="IPR036736">
    <property type="entry name" value="ACP-like_sf"/>
</dbReference>
<dbReference type="SUPFAM" id="SSF47336">
    <property type="entry name" value="ACP-like"/>
    <property type="match status" value="1"/>
</dbReference>
<feature type="domain" description="Coenzyme Q-binding protein COQ10 START" evidence="3">
    <location>
        <begin position="104"/>
        <end position="194"/>
    </location>
</feature>
<comment type="similarity">
    <text evidence="1">Belongs to the ribosome association toxin RatA family.</text>
</comment>
<dbReference type="Pfam" id="PF03364">
    <property type="entry name" value="Polyketide_cyc"/>
    <property type="match status" value="1"/>
</dbReference>
<dbReference type="RefSeq" id="WP_124321829.1">
    <property type="nucleotide sequence ID" value="NZ_CP027753.1"/>
</dbReference>
<dbReference type="Proteomes" id="UP000268048">
    <property type="component" value="Chromosome"/>
</dbReference>
<organism evidence="4 5">
    <name type="scientific">Pseudomonas chlororaphis</name>
    <dbReference type="NCBI Taxonomy" id="587753"/>
    <lineage>
        <taxon>Bacteria</taxon>
        <taxon>Pseudomonadati</taxon>
        <taxon>Pseudomonadota</taxon>
        <taxon>Gammaproteobacteria</taxon>
        <taxon>Pseudomonadales</taxon>
        <taxon>Pseudomonadaceae</taxon>
        <taxon>Pseudomonas</taxon>
    </lineage>
</organism>
<evidence type="ECO:0000256" key="1">
    <source>
        <dbReference type="ARBA" id="ARBA00008918"/>
    </source>
</evidence>
<dbReference type="EMBL" id="CP027753">
    <property type="protein sequence ID" value="AZE50409.1"/>
    <property type="molecule type" value="Genomic_DNA"/>
</dbReference>
<dbReference type="InterPro" id="IPR005031">
    <property type="entry name" value="COQ10_START"/>
</dbReference>
<dbReference type="InterPro" id="IPR023393">
    <property type="entry name" value="START-like_dom_sf"/>
</dbReference>